<dbReference type="SUPFAM" id="SSF55729">
    <property type="entry name" value="Acyl-CoA N-acyltransferases (Nat)"/>
    <property type="match status" value="1"/>
</dbReference>
<dbReference type="OrthoDB" id="410198at2759"/>
<organism evidence="1 2">
    <name type="scientific">Coleophoma crateriformis</name>
    <dbReference type="NCBI Taxonomy" id="565419"/>
    <lineage>
        <taxon>Eukaryota</taxon>
        <taxon>Fungi</taxon>
        <taxon>Dikarya</taxon>
        <taxon>Ascomycota</taxon>
        <taxon>Pezizomycotina</taxon>
        <taxon>Leotiomycetes</taxon>
        <taxon>Helotiales</taxon>
        <taxon>Dermateaceae</taxon>
        <taxon>Coleophoma</taxon>
    </lineage>
</organism>
<evidence type="ECO:0000313" key="1">
    <source>
        <dbReference type="EMBL" id="RDW80415.1"/>
    </source>
</evidence>
<evidence type="ECO:0008006" key="3">
    <source>
        <dbReference type="Google" id="ProtNLM"/>
    </source>
</evidence>
<protein>
    <recommendedName>
        <fullName evidence="3">N-acetyltransferase domain-containing protein</fullName>
    </recommendedName>
</protein>
<dbReference type="Proteomes" id="UP000256328">
    <property type="component" value="Unassembled WGS sequence"/>
</dbReference>
<dbReference type="PANTHER" id="PTHR42791:SF2">
    <property type="entry name" value="N-ACETYLTRANSFERASE DOMAIN-CONTAINING PROTEIN"/>
    <property type="match status" value="1"/>
</dbReference>
<name>A0A3D8S2B0_9HELO</name>
<comment type="caution">
    <text evidence="1">The sequence shown here is derived from an EMBL/GenBank/DDBJ whole genome shotgun (WGS) entry which is preliminary data.</text>
</comment>
<dbReference type="Gene3D" id="3.40.630.30">
    <property type="match status" value="1"/>
</dbReference>
<dbReference type="EMBL" id="PDLN01000007">
    <property type="protein sequence ID" value="RDW80415.1"/>
    <property type="molecule type" value="Genomic_DNA"/>
</dbReference>
<dbReference type="InterPro" id="IPR016181">
    <property type="entry name" value="Acyl_CoA_acyltransferase"/>
</dbReference>
<keyword evidence="2" id="KW-1185">Reference proteome</keyword>
<evidence type="ECO:0000313" key="2">
    <source>
        <dbReference type="Proteomes" id="UP000256328"/>
    </source>
</evidence>
<reference evidence="1 2" key="1">
    <citation type="journal article" date="2018" name="IMA Fungus">
        <title>IMA Genome-F 9: Draft genome sequence of Annulohypoxylon stygium, Aspergillus mulundensis, Berkeleyomyces basicola (syn. Thielaviopsis basicola), Ceratocystis smalleyi, two Cercospora beticola strains, Coleophoma cylindrospora, Fusarium fracticaudum, Phialophora cf. hyalina, and Morchella septimelata.</title>
        <authorList>
            <person name="Wingfield B.D."/>
            <person name="Bills G.F."/>
            <person name="Dong Y."/>
            <person name="Huang W."/>
            <person name="Nel W.J."/>
            <person name="Swalarsk-Parry B.S."/>
            <person name="Vaghefi N."/>
            <person name="Wilken P.M."/>
            <person name="An Z."/>
            <person name="de Beer Z.W."/>
            <person name="De Vos L."/>
            <person name="Chen L."/>
            <person name="Duong T.A."/>
            <person name="Gao Y."/>
            <person name="Hammerbacher A."/>
            <person name="Kikkert J.R."/>
            <person name="Li Y."/>
            <person name="Li H."/>
            <person name="Li K."/>
            <person name="Li Q."/>
            <person name="Liu X."/>
            <person name="Ma X."/>
            <person name="Naidoo K."/>
            <person name="Pethybridge S.J."/>
            <person name="Sun J."/>
            <person name="Steenkamp E.T."/>
            <person name="van der Nest M.A."/>
            <person name="van Wyk S."/>
            <person name="Wingfield M.J."/>
            <person name="Xiong C."/>
            <person name="Yue Q."/>
            <person name="Zhang X."/>
        </authorList>
    </citation>
    <scope>NUCLEOTIDE SEQUENCE [LARGE SCALE GENOMIC DNA]</scope>
    <source>
        <strain evidence="1 2">BP5796</strain>
    </source>
</reference>
<dbReference type="AlphaFoldDB" id="A0A3D8S2B0"/>
<proteinExistence type="predicted"/>
<accession>A0A3D8S2B0</accession>
<dbReference type="InterPro" id="IPR052523">
    <property type="entry name" value="Trichothecene_AcTrans"/>
</dbReference>
<gene>
    <name evidence="1" type="ORF">BP5796_05113</name>
</gene>
<sequence>MSFELQPATAEDTADLADIFVVAMQKDAFWSNIVGKAADSDERAYVTESIRADFSNKNAICRKVVDLETGKTVAMGMLLTPLQLPTYDRREFGVMIDKSKIVPPGPGWNTDANTARQNNLETLAVRNGYDAERHFMRYKTHVLPSYQRKGLGTLITEHFSRIADDAGQPTYVRARPKSKALFQKLGYRVLEAVRVDVTEYSERGDGTTDVFLMKREPGAPNVPE</sequence>
<dbReference type="PANTHER" id="PTHR42791">
    <property type="entry name" value="GNAT FAMILY ACETYLTRANSFERASE"/>
    <property type="match status" value="1"/>
</dbReference>